<dbReference type="PROSITE" id="PS50042">
    <property type="entry name" value="CNMP_BINDING_3"/>
    <property type="match status" value="1"/>
</dbReference>
<dbReference type="GO" id="GO:0005829">
    <property type="term" value="C:cytosol"/>
    <property type="evidence" value="ECO:0007669"/>
    <property type="project" value="TreeGrafter"/>
</dbReference>
<dbReference type="Proteomes" id="UP000065641">
    <property type="component" value="Chromosome"/>
</dbReference>
<dbReference type="AlphaFoldDB" id="A0A0S2KGM6"/>
<reference evidence="6 7" key="1">
    <citation type="submission" date="2015-11" db="EMBL/GenBank/DDBJ databases">
        <authorList>
            <person name="Zhang Y."/>
            <person name="Guo Z."/>
        </authorList>
    </citation>
    <scope>NUCLEOTIDE SEQUENCE [LARGE SCALE GENOMIC DNA]</scope>
    <source>
        <strain evidence="6 7">KCTC 32221</strain>
    </source>
</reference>
<keyword evidence="7" id="KW-1185">Reference proteome</keyword>
<evidence type="ECO:0000259" key="4">
    <source>
        <dbReference type="PROSITE" id="PS50042"/>
    </source>
</evidence>
<dbReference type="InterPro" id="IPR018490">
    <property type="entry name" value="cNMP-bd_dom_sf"/>
</dbReference>
<keyword evidence="2" id="KW-0238">DNA-binding</keyword>
<dbReference type="InterPro" id="IPR012318">
    <property type="entry name" value="HTH_CRP"/>
</dbReference>
<evidence type="ECO:0000259" key="5">
    <source>
        <dbReference type="PROSITE" id="PS51063"/>
    </source>
</evidence>
<dbReference type="PROSITE" id="PS51063">
    <property type="entry name" value="HTH_CRP_2"/>
    <property type="match status" value="1"/>
</dbReference>
<dbReference type="PANTHER" id="PTHR24567">
    <property type="entry name" value="CRP FAMILY TRANSCRIPTIONAL REGULATORY PROTEIN"/>
    <property type="match status" value="1"/>
</dbReference>
<dbReference type="RefSeq" id="WP_058022731.1">
    <property type="nucleotide sequence ID" value="NZ_CP013189.1"/>
</dbReference>
<dbReference type="OrthoDB" id="61906at2"/>
<dbReference type="CDD" id="cd00038">
    <property type="entry name" value="CAP_ED"/>
    <property type="match status" value="1"/>
</dbReference>
<dbReference type="Gene3D" id="2.60.120.10">
    <property type="entry name" value="Jelly Rolls"/>
    <property type="match status" value="1"/>
</dbReference>
<keyword evidence="3" id="KW-0804">Transcription</keyword>
<evidence type="ECO:0000256" key="2">
    <source>
        <dbReference type="ARBA" id="ARBA00023125"/>
    </source>
</evidence>
<dbReference type="FunFam" id="1.10.10.10:FF:000006">
    <property type="entry name" value="cAMP-activated global transcriptional regulator CRP"/>
    <property type="match status" value="1"/>
</dbReference>
<dbReference type="InterPro" id="IPR014710">
    <property type="entry name" value="RmlC-like_jellyroll"/>
</dbReference>
<feature type="domain" description="HTH crp-type" evidence="5">
    <location>
        <begin position="139"/>
        <end position="211"/>
    </location>
</feature>
<dbReference type="Pfam" id="PF13545">
    <property type="entry name" value="HTH_Crp_2"/>
    <property type="match status" value="1"/>
</dbReference>
<dbReference type="NCBIfam" id="NF008732">
    <property type="entry name" value="PRK11753.1"/>
    <property type="match status" value="1"/>
</dbReference>
<dbReference type="SUPFAM" id="SSF51206">
    <property type="entry name" value="cAMP-binding domain-like"/>
    <property type="match status" value="1"/>
</dbReference>
<dbReference type="SMART" id="SM00100">
    <property type="entry name" value="cNMP"/>
    <property type="match status" value="1"/>
</dbReference>
<dbReference type="InterPro" id="IPR036388">
    <property type="entry name" value="WH-like_DNA-bd_sf"/>
</dbReference>
<evidence type="ECO:0000313" key="7">
    <source>
        <dbReference type="Proteomes" id="UP000065641"/>
    </source>
</evidence>
<sequence length="211" mass="24012">MALMAITPHIEDLQNFLSNCQIRQYERGQTIIYAGDEPTTLYYLLKGSISVYLEEEEGKEVIIAYLNPGDFFGEMGLFDTGKARSAFCRAKSDSEIAEISYDRFNDYLHEHPEILLTIGKQMANRLRNTTRKLGDLAFYDVTGRIARTLIELSKEPVAMTHPDGMQIKITRQELGRLVNCSREMAGRVLKTLEEQQLISVHGQNIVVYGTR</sequence>
<dbReference type="STRING" id="1249552.PS2015_2701"/>
<dbReference type="SUPFAM" id="SSF46785">
    <property type="entry name" value="Winged helix' DNA-binding domain"/>
    <property type="match status" value="1"/>
</dbReference>
<evidence type="ECO:0000313" key="6">
    <source>
        <dbReference type="EMBL" id="ALO47333.1"/>
    </source>
</evidence>
<dbReference type="GO" id="GO:0003677">
    <property type="term" value="F:DNA binding"/>
    <property type="evidence" value="ECO:0007669"/>
    <property type="project" value="UniProtKB-KW"/>
</dbReference>
<dbReference type="Pfam" id="PF00027">
    <property type="entry name" value="cNMP_binding"/>
    <property type="match status" value="1"/>
</dbReference>
<gene>
    <name evidence="6" type="ORF">PS2015_2701</name>
</gene>
<name>A0A0S2KGM6_9GAMM</name>
<dbReference type="SMART" id="SM00419">
    <property type="entry name" value="HTH_CRP"/>
    <property type="match status" value="1"/>
</dbReference>
<dbReference type="Gene3D" id="1.10.10.10">
    <property type="entry name" value="Winged helix-like DNA-binding domain superfamily/Winged helix DNA-binding domain"/>
    <property type="match status" value="1"/>
</dbReference>
<dbReference type="KEGG" id="pspi:PS2015_2701"/>
<dbReference type="InterPro" id="IPR000595">
    <property type="entry name" value="cNMP-bd_dom"/>
</dbReference>
<dbReference type="PRINTS" id="PR00034">
    <property type="entry name" value="HTHCRP"/>
</dbReference>
<accession>A0A0S2KGM6</accession>
<dbReference type="EMBL" id="CP013189">
    <property type="protein sequence ID" value="ALO47333.1"/>
    <property type="molecule type" value="Genomic_DNA"/>
</dbReference>
<organism evidence="6 7">
    <name type="scientific">Pseudohongiella spirulinae</name>
    <dbReference type="NCBI Taxonomy" id="1249552"/>
    <lineage>
        <taxon>Bacteria</taxon>
        <taxon>Pseudomonadati</taxon>
        <taxon>Pseudomonadota</taxon>
        <taxon>Gammaproteobacteria</taxon>
        <taxon>Pseudomonadales</taxon>
        <taxon>Pseudohongiellaceae</taxon>
        <taxon>Pseudohongiella</taxon>
    </lineage>
</organism>
<protein>
    <submittedName>
        <fullName evidence="6">Cyclic nucleotide-binding</fullName>
    </submittedName>
</protein>
<dbReference type="PATRIC" id="fig|1249552.3.peg.2721"/>
<dbReference type="PANTHER" id="PTHR24567:SF68">
    <property type="entry name" value="DNA-BINDING TRANSCRIPTIONAL DUAL REGULATOR CRP"/>
    <property type="match status" value="1"/>
</dbReference>
<evidence type="ECO:0000256" key="1">
    <source>
        <dbReference type="ARBA" id="ARBA00023015"/>
    </source>
</evidence>
<dbReference type="InterPro" id="IPR050397">
    <property type="entry name" value="Env_Response_Regulators"/>
</dbReference>
<keyword evidence="1" id="KW-0805">Transcription regulation</keyword>
<evidence type="ECO:0000256" key="3">
    <source>
        <dbReference type="ARBA" id="ARBA00023163"/>
    </source>
</evidence>
<dbReference type="GO" id="GO:0003700">
    <property type="term" value="F:DNA-binding transcription factor activity"/>
    <property type="evidence" value="ECO:0007669"/>
    <property type="project" value="TreeGrafter"/>
</dbReference>
<dbReference type="InterPro" id="IPR036390">
    <property type="entry name" value="WH_DNA-bd_sf"/>
</dbReference>
<feature type="domain" description="Cyclic nucleotide-binding" evidence="4">
    <location>
        <begin position="11"/>
        <end position="125"/>
    </location>
</feature>
<proteinExistence type="predicted"/>